<dbReference type="PROSITE" id="PS50850">
    <property type="entry name" value="MFS"/>
    <property type="match status" value="1"/>
</dbReference>
<dbReference type="GO" id="GO:1904680">
    <property type="term" value="F:peptide transmembrane transporter activity"/>
    <property type="evidence" value="ECO:0007669"/>
    <property type="project" value="InterPro"/>
</dbReference>
<dbReference type="RefSeq" id="WP_160223857.1">
    <property type="nucleotide sequence ID" value="NZ_CP029149.1"/>
</dbReference>
<dbReference type="KEGG" id="bcad:DBX24_02355"/>
<dbReference type="InterPro" id="IPR005279">
    <property type="entry name" value="Dipep/tripep_permease"/>
</dbReference>
<sequence length="468" mass="51586">METVVKKKGHPKGLYLLFFTEMWERFSYYGMRAILILYLTKKLVEGGLGIDRDTAMLIYHNFTGLVYFTPLIGGWLADKFLGKRLSITIGGVTMMLGQFTLFAINTQMGLYLGLFLLIIGNGFFKPNISTLVGGLYKDGDERRDSAFSIFYMGINLGALIAPIVIGTFTDNLFKTMNADGSITYGYKYGFLAAGLGMLLGQLIFNLFAQKFLGDLGKKPVGKVSAVVDENQLSKNPETGEILTPAQEKQRISVIFILLVFAIFFWAGFEQAGSSLSLYTEDYIDRSMNLPFFGEVTVPTSLFQSVNPFFIVTLAPLFGIFWGTKLGKSISTPVKMGVGMIILGIGFWFMLGAVYERAANGDINDTANKAAMMWLILTYFFHTIGELSLSPVGLSVVTKLSPPKLASVLMAVWMLSSFVANIMGGFIAAFVERLGAGEVFTYISGFVMICGLLLILLNRPIRKLMHGVK</sequence>
<dbReference type="FunFam" id="1.20.1250.20:FF:000146">
    <property type="entry name" value="Amino acid/peptide transporter"/>
    <property type="match status" value="1"/>
</dbReference>
<dbReference type="AlphaFoldDB" id="A0A6P1QVV4"/>
<evidence type="ECO:0000256" key="4">
    <source>
        <dbReference type="ARBA" id="ARBA00022692"/>
    </source>
</evidence>
<evidence type="ECO:0000256" key="3">
    <source>
        <dbReference type="ARBA" id="ARBA00022475"/>
    </source>
</evidence>
<dbReference type="OrthoDB" id="9772725at2"/>
<dbReference type="GO" id="GO:0006857">
    <property type="term" value="P:oligopeptide transport"/>
    <property type="evidence" value="ECO:0007669"/>
    <property type="project" value="InterPro"/>
</dbReference>
<dbReference type="EMBL" id="CP029149">
    <property type="protein sequence ID" value="QHN64814.1"/>
    <property type="molecule type" value="Genomic_DNA"/>
</dbReference>
<dbReference type="CDD" id="cd17346">
    <property type="entry name" value="MFS_DtpA_like"/>
    <property type="match status" value="1"/>
</dbReference>
<organism evidence="9 10">
    <name type="scientific">Bergeyella cardium</name>
    <dbReference type="NCBI Taxonomy" id="1585976"/>
    <lineage>
        <taxon>Bacteria</taxon>
        <taxon>Pseudomonadati</taxon>
        <taxon>Bacteroidota</taxon>
        <taxon>Flavobacteriia</taxon>
        <taxon>Flavobacteriales</taxon>
        <taxon>Weeksellaceae</taxon>
        <taxon>Bergeyella</taxon>
    </lineage>
</organism>
<dbReference type="InterPro" id="IPR050171">
    <property type="entry name" value="MFS_Transporters"/>
</dbReference>
<evidence type="ECO:0000256" key="6">
    <source>
        <dbReference type="ARBA" id="ARBA00022989"/>
    </source>
</evidence>
<evidence type="ECO:0000313" key="9">
    <source>
        <dbReference type="EMBL" id="QHN64814.1"/>
    </source>
</evidence>
<dbReference type="PANTHER" id="PTHR23517">
    <property type="entry name" value="RESISTANCE PROTEIN MDTM, PUTATIVE-RELATED-RELATED"/>
    <property type="match status" value="1"/>
</dbReference>
<name>A0A6P1QVV4_9FLAO</name>
<keyword evidence="5" id="KW-0653">Protein transport</keyword>
<proteinExistence type="inferred from homology"/>
<dbReference type="SUPFAM" id="SSF103473">
    <property type="entry name" value="MFS general substrate transporter"/>
    <property type="match status" value="1"/>
</dbReference>
<accession>A0A6P1QVV4</accession>
<keyword evidence="6" id="KW-1133">Transmembrane helix</keyword>
<evidence type="ECO:0000256" key="5">
    <source>
        <dbReference type="ARBA" id="ARBA00022856"/>
    </source>
</evidence>
<evidence type="ECO:0000256" key="7">
    <source>
        <dbReference type="ARBA" id="ARBA00023136"/>
    </source>
</evidence>
<gene>
    <name evidence="9" type="ORF">DBX24_02355</name>
</gene>
<keyword evidence="7" id="KW-0472">Membrane</keyword>
<evidence type="ECO:0000256" key="1">
    <source>
        <dbReference type="ARBA" id="ARBA00004651"/>
    </source>
</evidence>
<dbReference type="Pfam" id="PF00854">
    <property type="entry name" value="PTR2"/>
    <property type="match status" value="2"/>
</dbReference>
<reference evidence="9 10" key="1">
    <citation type="submission" date="2018-04" db="EMBL/GenBank/DDBJ databases">
        <title>Characteristic and Complete Genome Sequencing of A Novel Member of Infective Endocarditis Causative Bacteria: Bergeyella cardium QL-PH.</title>
        <authorList>
            <person name="Pan H."/>
            <person name="Sun E."/>
            <person name="Zhang Y."/>
        </authorList>
    </citation>
    <scope>NUCLEOTIDE SEQUENCE [LARGE SCALE GENOMIC DNA]</scope>
    <source>
        <strain evidence="9 10">HPQL</strain>
    </source>
</reference>
<dbReference type="NCBIfam" id="TIGR00924">
    <property type="entry name" value="yjdL_sub1_fam"/>
    <property type="match status" value="2"/>
</dbReference>
<keyword evidence="5" id="KW-0571">Peptide transport</keyword>
<comment type="subcellular location">
    <subcellularLocation>
        <location evidence="1">Cell membrane</location>
        <topology evidence="1">Multi-pass membrane protein</topology>
    </subcellularLocation>
    <subcellularLocation>
        <location evidence="8">Membrane</location>
        <topology evidence="8">Multi-pass membrane protein</topology>
    </subcellularLocation>
</comment>
<comment type="similarity">
    <text evidence="8">Belongs to the major facilitator superfamily. Proton-dependent oligopeptide transporter (POT/PTR) (TC 2.A.17) family.</text>
</comment>
<dbReference type="GO" id="GO:0005886">
    <property type="term" value="C:plasma membrane"/>
    <property type="evidence" value="ECO:0007669"/>
    <property type="project" value="UniProtKB-SubCell"/>
</dbReference>
<evidence type="ECO:0000256" key="2">
    <source>
        <dbReference type="ARBA" id="ARBA00022448"/>
    </source>
</evidence>
<keyword evidence="10" id="KW-1185">Reference proteome</keyword>
<keyword evidence="3" id="KW-1003">Cell membrane</keyword>
<dbReference type="InterPro" id="IPR036259">
    <property type="entry name" value="MFS_trans_sf"/>
</dbReference>
<dbReference type="PROSITE" id="PS01023">
    <property type="entry name" value="PTR2_2"/>
    <property type="match status" value="1"/>
</dbReference>
<keyword evidence="4 8" id="KW-0812">Transmembrane</keyword>
<dbReference type="InterPro" id="IPR018456">
    <property type="entry name" value="PTR2_symporter_CS"/>
</dbReference>
<dbReference type="InterPro" id="IPR000109">
    <property type="entry name" value="POT_fam"/>
</dbReference>
<evidence type="ECO:0000256" key="8">
    <source>
        <dbReference type="RuleBase" id="RU003755"/>
    </source>
</evidence>
<dbReference type="InterPro" id="IPR020846">
    <property type="entry name" value="MFS_dom"/>
</dbReference>
<evidence type="ECO:0000313" key="10">
    <source>
        <dbReference type="Proteomes" id="UP000464318"/>
    </source>
</evidence>
<keyword evidence="2 8" id="KW-0813">Transport</keyword>
<dbReference type="Gene3D" id="1.20.1250.20">
    <property type="entry name" value="MFS general substrate transporter like domains"/>
    <property type="match status" value="2"/>
</dbReference>
<dbReference type="Proteomes" id="UP000464318">
    <property type="component" value="Chromosome"/>
</dbReference>
<dbReference type="PANTHER" id="PTHR23517:SF15">
    <property type="entry name" value="PROTON-DEPENDENT OLIGOPEPTIDE FAMILY TRANSPORT PROTEIN"/>
    <property type="match status" value="1"/>
</dbReference>
<protein>
    <submittedName>
        <fullName evidence="9">MFS transporter</fullName>
    </submittedName>
</protein>